<evidence type="ECO:0000256" key="1">
    <source>
        <dbReference type="SAM" id="Coils"/>
    </source>
</evidence>
<evidence type="ECO:0000313" key="4">
    <source>
        <dbReference type="EMBL" id="MBE6058644.1"/>
    </source>
</evidence>
<feature type="transmembrane region" description="Helical" evidence="2">
    <location>
        <begin position="85"/>
        <end position="118"/>
    </location>
</feature>
<reference evidence="4" key="1">
    <citation type="submission" date="2019-04" db="EMBL/GenBank/DDBJ databases">
        <title>Evolution of Biomass-Degrading Anaerobic Consortia Revealed by Metagenomics.</title>
        <authorList>
            <person name="Peng X."/>
        </authorList>
    </citation>
    <scope>NUCLEOTIDE SEQUENCE</scope>
    <source>
        <strain evidence="4">SIG254</strain>
    </source>
</reference>
<dbReference type="AlphaFoldDB" id="A0A927WAD2"/>
<sequence>MDEATLKKINILKERANLSEEEAKDLLERFNGDLIEALIHCEREKQKDNRNFNEKISQSEFVTYIKELIKAGNVSRIIIRKDDSILVNIPVNAGIVVGIALLLQPVLIVLGAATAVFIDLEIDIIKEDGTVEVVNKIVKSTMETTAKKATEVTHELKEIFSETSGKIKEKISEAKNNMKR</sequence>
<protein>
    <submittedName>
        <fullName evidence="4">DUF4342 domain-containing protein</fullName>
    </submittedName>
</protein>
<feature type="coiled-coil region" evidence="1">
    <location>
        <begin position="1"/>
        <end position="29"/>
    </location>
</feature>
<evidence type="ECO:0000256" key="2">
    <source>
        <dbReference type="SAM" id="Phobius"/>
    </source>
</evidence>
<dbReference type="Proteomes" id="UP000768462">
    <property type="component" value="Unassembled WGS sequence"/>
</dbReference>
<name>A0A927WAD2_9CLOT</name>
<evidence type="ECO:0000259" key="3">
    <source>
        <dbReference type="Pfam" id="PF14242"/>
    </source>
</evidence>
<keyword evidence="2" id="KW-0812">Transmembrane</keyword>
<dbReference type="Pfam" id="PF14242">
    <property type="entry name" value="DUF4342"/>
    <property type="match status" value="1"/>
</dbReference>
<gene>
    <name evidence="4" type="ORF">E7215_00505</name>
</gene>
<dbReference type="EMBL" id="SVCM01000008">
    <property type="protein sequence ID" value="MBE6058644.1"/>
    <property type="molecule type" value="Genomic_DNA"/>
</dbReference>
<comment type="caution">
    <text evidence="4">The sequence shown here is derived from an EMBL/GenBank/DDBJ whole genome shotgun (WGS) entry which is preliminary data.</text>
</comment>
<organism evidence="4 5">
    <name type="scientific">Clostridium sulfidigenes</name>
    <dbReference type="NCBI Taxonomy" id="318464"/>
    <lineage>
        <taxon>Bacteria</taxon>
        <taxon>Bacillati</taxon>
        <taxon>Bacillota</taxon>
        <taxon>Clostridia</taxon>
        <taxon>Eubacteriales</taxon>
        <taxon>Clostridiaceae</taxon>
        <taxon>Clostridium</taxon>
    </lineage>
</organism>
<keyword evidence="2" id="KW-1133">Transmembrane helix</keyword>
<accession>A0A927WAD2</accession>
<proteinExistence type="predicted"/>
<keyword evidence="2" id="KW-0472">Membrane</keyword>
<keyword evidence="1" id="KW-0175">Coiled coil</keyword>
<evidence type="ECO:0000313" key="5">
    <source>
        <dbReference type="Proteomes" id="UP000768462"/>
    </source>
</evidence>
<dbReference type="InterPro" id="IPR025642">
    <property type="entry name" value="DUF4342"/>
</dbReference>
<feature type="domain" description="DUF4342" evidence="3">
    <location>
        <begin position="49"/>
        <end position="126"/>
    </location>
</feature>